<reference evidence="1" key="1">
    <citation type="submission" date="2024-06" db="EMBL/GenBank/DDBJ databases">
        <title>Complete Genome Sequence of mouse commensal type strain Neisseria musculi.</title>
        <authorList>
            <person name="Thapa E."/>
            <person name="Aluvathingal J."/>
            <person name="Nadendla S."/>
            <person name="Mehta A."/>
            <person name="Tettelin H."/>
            <person name="Weyand N.J."/>
        </authorList>
    </citation>
    <scope>NUCLEOTIDE SEQUENCE</scope>
    <source>
        <strain evidence="1">NW831</strain>
    </source>
</reference>
<protein>
    <submittedName>
        <fullName evidence="1">Death-on-curing family domain protein</fullName>
    </submittedName>
</protein>
<keyword evidence="2" id="KW-1185">Reference proteome</keyword>
<dbReference type="EMBL" id="CP060414">
    <property type="protein sequence ID" value="QNT58236.1"/>
    <property type="molecule type" value="Genomic_DNA"/>
</dbReference>
<proteinExistence type="predicted"/>
<dbReference type="AlphaFoldDB" id="A0A7H1M9C1"/>
<gene>
    <name evidence="1" type="ORF">H7A79_2355</name>
</gene>
<name>A0A7H1M9C1_9NEIS</name>
<sequence>MQLIQRGEATELFARERGNGLEALLGNPTQTVFGKAACPGMEARPRIYCILS</sequence>
<evidence type="ECO:0000313" key="1">
    <source>
        <dbReference type="EMBL" id="QNT58236.1"/>
    </source>
</evidence>
<accession>A0A7H1M9C1</accession>
<evidence type="ECO:0000313" key="2">
    <source>
        <dbReference type="Proteomes" id="UP000516412"/>
    </source>
</evidence>
<dbReference type="Proteomes" id="UP000516412">
    <property type="component" value="Chromosome"/>
</dbReference>
<organism evidence="1 2">
    <name type="scientific">Neisseria musculi</name>
    <dbReference type="NCBI Taxonomy" id="1815583"/>
    <lineage>
        <taxon>Bacteria</taxon>
        <taxon>Pseudomonadati</taxon>
        <taxon>Pseudomonadota</taxon>
        <taxon>Betaproteobacteria</taxon>
        <taxon>Neisseriales</taxon>
        <taxon>Neisseriaceae</taxon>
        <taxon>Neisseria</taxon>
    </lineage>
</organism>
<dbReference type="KEGG" id="nmus:H7A79_2355"/>
<dbReference type="RefSeq" id="WP_246407928.1">
    <property type="nucleotide sequence ID" value="NZ_CP060414.2"/>
</dbReference>